<dbReference type="PANTHER" id="PTHR24067">
    <property type="entry name" value="UBIQUITIN-CONJUGATING ENZYME E2"/>
    <property type="match status" value="1"/>
</dbReference>
<evidence type="ECO:0000256" key="4">
    <source>
        <dbReference type="RuleBase" id="RU362109"/>
    </source>
</evidence>
<accession>A0A3B0N7E3</accession>
<proteinExistence type="inferred from homology"/>
<dbReference type="InterPro" id="IPR023313">
    <property type="entry name" value="UBQ-conjugating_AS"/>
</dbReference>
<evidence type="ECO:0000256" key="2">
    <source>
        <dbReference type="ARBA" id="ARBA00022786"/>
    </source>
</evidence>
<keyword evidence="2 4" id="KW-0833">Ubl conjugation pathway</keyword>
<dbReference type="GO" id="GO:0005524">
    <property type="term" value="F:ATP binding"/>
    <property type="evidence" value="ECO:0007669"/>
    <property type="project" value="UniProtKB-UniRule"/>
</dbReference>
<evidence type="ECO:0000313" key="6">
    <source>
        <dbReference type="EMBL" id="SVP91944.1"/>
    </source>
</evidence>
<dbReference type="VEuPathDB" id="PiroplasmaDB:TA11640"/>
<reference evidence="7" key="1">
    <citation type="submission" date="2018-07" db="EMBL/GenBank/DDBJ databases">
        <authorList>
            <person name="Quirk P.G."/>
            <person name="Krulwich T.A."/>
        </authorList>
    </citation>
    <scope>NUCLEOTIDE SEQUENCE</scope>
    <source>
        <strain evidence="7">Anand</strain>
    </source>
</reference>
<dbReference type="PROSITE" id="PS50127">
    <property type="entry name" value="UBC_2"/>
    <property type="match status" value="1"/>
</dbReference>
<gene>
    <name evidence="6" type="ORF">TAT_000201200</name>
    <name evidence="7" type="ORF">TAV_000201500</name>
</gene>
<dbReference type="InterPro" id="IPR000608">
    <property type="entry name" value="UBC"/>
</dbReference>
<dbReference type="SUPFAM" id="SSF54495">
    <property type="entry name" value="UBC-like"/>
    <property type="match status" value="1"/>
</dbReference>
<evidence type="ECO:0000256" key="3">
    <source>
        <dbReference type="PROSITE-ProRule" id="PRU10133"/>
    </source>
</evidence>
<dbReference type="InterPro" id="IPR016135">
    <property type="entry name" value="UBQ-conjugating_enzyme/RWD"/>
</dbReference>
<evidence type="ECO:0000256" key="1">
    <source>
        <dbReference type="ARBA" id="ARBA00022679"/>
    </source>
</evidence>
<dbReference type="GO" id="GO:0016740">
    <property type="term" value="F:transferase activity"/>
    <property type="evidence" value="ECO:0007669"/>
    <property type="project" value="UniProtKB-KW"/>
</dbReference>
<keyword evidence="4" id="KW-0547">Nucleotide-binding</keyword>
<dbReference type="PROSITE" id="PS00183">
    <property type="entry name" value="UBC_1"/>
    <property type="match status" value="1"/>
</dbReference>
<dbReference type="EMBL" id="UIVS01000002">
    <property type="protein sequence ID" value="SVP92221.1"/>
    <property type="molecule type" value="Genomic_DNA"/>
</dbReference>
<dbReference type="InterPro" id="IPR050113">
    <property type="entry name" value="Ub_conjugating_enzyme"/>
</dbReference>
<feature type="domain" description="UBC core" evidence="5">
    <location>
        <begin position="3"/>
        <end position="151"/>
    </location>
</feature>
<sequence>MSLARGRLIKEMKEASKLDDPNIKLYVSNSNIFNWTAYIRGPEGTPFESGIFKLLIHCPNSYPIQPPTVHFVTKCFHPNINFHTGELCIDILKSNWSPAWTIQYLCRGVIYILSSPNPDSPLNCDAGNLVRYGDLIGYKSMAKMYTYEYSLKEFPNS</sequence>
<dbReference type="SMART" id="SM00212">
    <property type="entry name" value="UBCc"/>
    <property type="match status" value="1"/>
</dbReference>
<feature type="active site" description="Glycyl thioester intermediate" evidence="3">
    <location>
        <position position="88"/>
    </location>
</feature>
<dbReference type="CDD" id="cd23812">
    <property type="entry name" value="UBCc_ScPEX4-like"/>
    <property type="match status" value="1"/>
</dbReference>
<evidence type="ECO:0000259" key="5">
    <source>
        <dbReference type="PROSITE" id="PS50127"/>
    </source>
</evidence>
<name>A0A3B0N7E3_THEAN</name>
<keyword evidence="4" id="KW-0067">ATP-binding</keyword>
<dbReference type="EMBL" id="UIVT01000002">
    <property type="protein sequence ID" value="SVP91944.1"/>
    <property type="molecule type" value="Genomic_DNA"/>
</dbReference>
<dbReference type="Pfam" id="PF00179">
    <property type="entry name" value="UQ_con"/>
    <property type="match status" value="1"/>
</dbReference>
<evidence type="ECO:0000313" key="7">
    <source>
        <dbReference type="EMBL" id="SVP92221.1"/>
    </source>
</evidence>
<organism evidence="7">
    <name type="scientific">Theileria annulata</name>
    <dbReference type="NCBI Taxonomy" id="5874"/>
    <lineage>
        <taxon>Eukaryota</taxon>
        <taxon>Sar</taxon>
        <taxon>Alveolata</taxon>
        <taxon>Apicomplexa</taxon>
        <taxon>Aconoidasida</taxon>
        <taxon>Piroplasmida</taxon>
        <taxon>Theileriidae</taxon>
        <taxon>Theileria</taxon>
    </lineage>
</organism>
<dbReference type="Gene3D" id="3.10.110.10">
    <property type="entry name" value="Ubiquitin Conjugating Enzyme"/>
    <property type="match status" value="1"/>
</dbReference>
<dbReference type="AlphaFoldDB" id="A0A3B0N7E3"/>
<comment type="similarity">
    <text evidence="4">Belongs to the ubiquitin-conjugating enzyme family.</text>
</comment>
<protein>
    <submittedName>
        <fullName evidence="7">Ubiquitin-conjugating enzyme e2, putative</fullName>
    </submittedName>
</protein>
<keyword evidence="1" id="KW-0808">Transferase</keyword>